<sequence>MSRLQDIGNGWLAGDAPFLLPFSGSRLQGFFNHRGSLDIALWGAGKIGSLYVRAAERAVGRRSFVEYRVSPNVLELKSETRTVRLSAMVDEPVIVVYQESRGDPSNQNITFVPAKNYLWQTESGKQIHTSFIFGESARLSAIHEELFICYENSVHDSQGKKLRVSFFVIGSAQETKRALEKLKSHIHNPSEANAFVARSIPTEQYMSKLTQHGLSEHSCTTQAIHCFHAAFSCVKSDDSGNFAGIAAGIGYSIPARSYFRDSYWTCLALLPFTPDIVRQQILFLEKGVYENGEAPSGLIFPTDAGMRYWEERKKADPALARDHVRPLDWWSDHFDSPLFFVNLVFDYIDFTADWSILDEGTGQTILEKIRTIFSGYKALEDADGVPVKPFHDRDWADNVFRQGAVTYDVALYYGALAKASRLDGAFAARAQALRRAAAKRLWLDDKGYFAEFVQSDGYAETHLAIETITAIHFGLATEEQSRKILKAVKQLLFTRNNQAQPFGDWGVMSVFPGYSARTKRRGKSLFPYRYHNGADWPYWDGLLAWILAERNDPDYQYALTRWWEYGLEQGWPEPVEYFSPPFGRGSPLQAWSSLSLRAIYEAKKKKLL</sequence>
<dbReference type="Gene3D" id="1.50.10.10">
    <property type="match status" value="1"/>
</dbReference>
<name>A0A3P3XJA4_9SPIR</name>
<proteinExistence type="predicted"/>
<dbReference type="EMBL" id="FWDM01000022">
    <property type="protein sequence ID" value="SLM13530.1"/>
    <property type="molecule type" value="Genomic_DNA"/>
</dbReference>
<protein>
    <submittedName>
        <fullName evidence="2">Putative Glycogen debranching enzyme</fullName>
    </submittedName>
</protein>
<accession>A0A3P3XJA4</accession>
<organism evidence="2">
    <name type="scientific">uncultured spirochete</name>
    <dbReference type="NCBI Taxonomy" id="156406"/>
    <lineage>
        <taxon>Bacteria</taxon>
        <taxon>Pseudomonadati</taxon>
        <taxon>Spirochaetota</taxon>
        <taxon>Spirochaetia</taxon>
        <taxon>Spirochaetales</taxon>
        <taxon>environmental samples</taxon>
    </lineage>
</organism>
<evidence type="ECO:0000259" key="1">
    <source>
        <dbReference type="Pfam" id="PF22422"/>
    </source>
</evidence>
<dbReference type="SUPFAM" id="SSF48208">
    <property type="entry name" value="Six-hairpin glycosidases"/>
    <property type="match status" value="1"/>
</dbReference>
<reference evidence="2" key="1">
    <citation type="submission" date="2017-02" db="EMBL/GenBank/DDBJ databases">
        <authorList>
            <person name="Regsiter A."/>
            <person name="William W."/>
        </authorList>
    </citation>
    <scope>NUCLEOTIDE SEQUENCE</scope>
    <source>
        <strain evidence="2">Bib</strain>
    </source>
</reference>
<evidence type="ECO:0000313" key="2">
    <source>
        <dbReference type="EMBL" id="SLM13530.1"/>
    </source>
</evidence>
<dbReference type="GO" id="GO:0005975">
    <property type="term" value="P:carbohydrate metabolic process"/>
    <property type="evidence" value="ECO:0007669"/>
    <property type="project" value="InterPro"/>
</dbReference>
<dbReference type="InterPro" id="IPR012341">
    <property type="entry name" value="6hp_glycosidase-like_sf"/>
</dbReference>
<gene>
    <name evidence="2" type="ORF">SPIROBIBN47_290097</name>
</gene>
<dbReference type="InterPro" id="IPR054491">
    <property type="entry name" value="MGH1-like_GH"/>
</dbReference>
<dbReference type="InterPro" id="IPR008928">
    <property type="entry name" value="6-hairpin_glycosidase_sf"/>
</dbReference>
<dbReference type="AlphaFoldDB" id="A0A3P3XJA4"/>
<feature type="domain" description="Mannosylglycerate hydrolase MGH1-like glycoside hydrolase" evidence="1">
    <location>
        <begin position="322"/>
        <end position="584"/>
    </location>
</feature>
<dbReference type="Pfam" id="PF22422">
    <property type="entry name" value="MGH1-like_GH"/>
    <property type="match status" value="1"/>
</dbReference>